<reference evidence="1 2" key="1">
    <citation type="journal article" date="2019" name="Int. J. Syst. Evol. Microbiol.">
        <title>The Global Catalogue of Microorganisms (GCM) 10K type strain sequencing project: providing services to taxonomists for standard genome sequencing and annotation.</title>
        <authorList>
            <consortium name="The Broad Institute Genomics Platform"/>
            <consortium name="The Broad Institute Genome Sequencing Center for Infectious Disease"/>
            <person name="Wu L."/>
            <person name="Ma J."/>
        </authorList>
    </citation>
    <scope>NUCLEOTIDE SEQUENCE [LARGE SCALE GENOMIC DNA]</scope>
    <source>
        <strain evidence="1 2">JCM 14902</strain>
    </source>
</reference>
<comment type="caution">
    <text evidence="1">The sequence shown here is derived from an EMBL/GenBank/DDBJ whole genome shotgun (WGS) entry which is preliminary data.</text>
</comment>
<dbReference type="Proteomes" id="UP001500326">
    <property type="component" value="Unassembled WGS sequence"/>
</dbReference>
<gene>
    <name evidence="1" type="ORF">GCM10009777_00780</name>
</gene>
<dbReference type="EMBL" id="BAAAOH010000001">
    <property type="protein sequence ID" value="GAA1972626.1"/>
    <property type="molecule type" value="Genomic_DNA"/>
</dbReference>
<dbReference type="RefSeq" id="WP_344057436.1">
    <property type="nucleotide sequence ID" value="NZ_BAAAOH010000001.1"/>
</dbReference>
<protein>
    <submittedName>
        <fullName evidence="1">Uncharacterized protein</fullName>
    </submittedName>
</protein>
<sequence length="43" mass="4609">MITLFGGQGSLNVNSWNPEGTRFAYAAYPIAGYGGGIDRWTAQ</sequence>
<proteinExistence type="predicted"/>
<evidence type="ECO:0000313" key="2">
    <source>
        <dbReference type="Proteomes" id="UP001500326"/>
    </source>
</evidence>
<keyword evidence="2" id="KW-1185">Reference proteome</keyword>
<name>A0ABN2RPM2_9MICO</name>
<organism evidence="1 2">
    <name type="scientific">Microbacterium pumilum</name>
    <dbReference type="NCBI Taxonomy" id="344165"/>
    <lineage>
        <taxon>Bacteria</taxon>
        <taxon>Bacillati</taxon>
        <taxon>Actinomycetota</taxon>
        <taxon>Actinomycetes</taxon>
        <taxon>Micrococcales</taxon>
        <taxon>Microbacteriaceae</taxon>
        <taxon>Microbacterium</taxon>
    </lineage>
</organism>
<accession>A0ABN2RPM2</accession>
<evidence type="ECO:0000313" key="1">
    <source>
        <dbReference type="EMBL" id="GAA1972626.1"/>
    </source>
</evidence>